<proteinExistence type="predicted"/>
<dbReference type="EMBL" id="CP034562">
    <property type="protein sequence ID" value="AZQ64027.1"/>
    <property type="molecule type" value="Genomic_DNA"/>
</dbReference>
<dbReference type="Proteomes" id="UP000267268">
    <property type="component" value="Chromosome 1"/>
</dbReference>
<dbReference type="KEGG" id="fll:EI427_17875"/>
<name>A0A3Q9FSB8_9BACT</name>
<feature type="coiled-coil region" evidence="1">
    <location>
        <begin position="228"/>
        <end position="276"/>
    </location>
</feature>
<dbReference type="RefSeq" id="WP_126617316.1">
    <property type="nucleotide sequence ID" value="NZ_CP034562.1"/>
</dbReference>
<organism evidence="4 5">
    <name type="scientific">Flammeovirga pectinis</name>
    <dbReference type="NCBI Taxonomy" id="2494373"/>
    <lineage>
        <taxon>Bacteria</taxon>
        <taxon>Pseudomonadati</taxon>
        <taxon>Bacteroidota</taxon>
        <taxon>Cytophagia</taxon>
        <taxon>Cytophagales</taxon>
        <taxon>Flammeovirgaceae</taxon>
        <taxon>Flammeovirga</taxon>
    </lineage>
</organism>
<evidence type="ECO:0000313" key="5">
    <source>
        <dbReference type="Proteomes" id="UP000267268"/>
    </source>
</evidence>
<accession>A0A3Q9FSB8</accession>
<evidence type="ECO:0000313" key="4">
    <source>
        <dbReference type="EMBL" id="AZQ64027.1"/>
    </source>
</evidence>
<evidence type="ECO:0000259" key="3">
    <source>
        <dbReference type="Pfam" id="PF24627"/>
    </source>
</evidence>
<feature type="region of interest" description="Disordered" evidence="2">
    <location>
        <begin position="69"/>
        <end position="90"/>
    </location>
</feature>
<dbReference type="AlphaFoldDB" id="A0A3Q9FSB8"/>
<dbReference type="Pfam" id="PF24627">
    <property type="entry name" value="PUMA_CC"/>
    <property type="match status" value="1"/>
</dbReference>
<dbReference type="PROSITE" id="PS51257">
    <property type="entry name" value="PROKAR_LIPOPROTEIN"/>
    <property type="match status" value="1"/>
</dbReference>
<protein>
    <recommendedName>
        <fullName evidence="3">PUMA/OVT1 coiled-coil region domain-containing protein</fullName>
    </recommendedName>
</protein>
<feature type="domain" description="PUMA/OVT1 coiled-coil region" evidence="3">
    <location>
        <begin position="192"/>
        <end position="264"/>
    </location>
</feature>
<keyword evidence="5" id="KW-1185">Reference proteome</keyword>
<gene>
    <name evidence="4" type="ORF">EI427_17875</name>
</gene>
<keyword evidence="1" id="KW-0175">Coiled coil</keyword>
<evidence type="ECO:0000256" key="2">
    <source>
        <dbReference type="SAM" id="MobiDB-lite"/>
    </source>
</evidence>
<evidence type="ECO:0000256" key="1">
    <source>
        <dbReference type="SAM" id="Coils"/>
    </source>
</evidence>
<reference evidence="4 5" key="1">
    <citation type="submission" date="2018-12" db="EMBL/GenBank/DDBJ databases">
        <title>Flammeovirga pectinis sp. nov., isolated from the gut of the Korean scallop, Patinopecten yessoensis.</title>
        <authorList>
            <person name="Bae J.-W."/>
            <person name="Jeong Y.-S."/>
            <person name="Kang W."/>
        </authorList>
    </citation>
    <scope>NUCLEOTIDE SEQUENCE [LARGE SCALE GENOMIC DNA]</scope>
    <source>
        <strain evidence="4 5">L12M1</strain>
    </source>
</reference>
<sequence length="537" mass="61010">MKNKIILIGICLSTVFVSCKKDKEIVTEVQEVVVKDKTALAENKDLKAKLDAISKKEAELKKRVELLSDQSSQLENDNKEHQKPSGKVTQDLNNKIKQLENDNQKLTDQVNNQKNSSNQNNKIKQLEAENQQLKNQQTVDDKTIITLNGKVKTVEDLLKQLQLDNSQLKLDEKGLNDIITALQSKTKKLTDDVEANINKLKATESKLTDSDTKLSSSNSNNTLLSKEIVTLKKAIAEQKKKYDVLTNQVKLLEDKIKQLEDEKKLKEEQDRLEEIKLAKKILPLYIGKKLKELPLNHKIVGYDDWEFYDYVNIIQSKTLKRDDLGIVLLLIKGNTRYQVNLHTGKEDKIVSFNSLRRDQYSHIVNGVRMIKDQHKPFNKLNSSGIVVERNDFAKRTKFDKPAPFEIVGLEKTILIDGNGKVYNKLTDKWESGKTPATINGRTYNAIELTGVVYDFVLDVNDYITGTGNGKVAKTKPANYPNEDDIIGYDTPQPGVKNPIYLRDIRPEIRAISDHEFLLITKNGEAIFGTNVMKLVNP</sequence>
<dbReference type="InterPro" id="IPR057531">
    <property type="entry name" value="PUMA/OVT1_CC"/>
</dbReference>
<dbReference type="OrthoDB" id="1118380at2"/>